<feature type="region of interest" description="Disordered" evidence="1">
    <location>
        <begin position="1470"/>
        <end position="1498"/>
    </location>
</feature>
<evidence type="ECO:0000313" key="6">
    <source>
        <dbReference type="Proteomes" id="UP000781932"/>
    </source>
</evidence>
<feature type="compositionally biased region" description="Low complexity" evidence="1">
    <location>
        <begin position="1046"/>
        <end position="1058"/>
    </location>
</feature>
<dbReference type="Proteomes" id="UP000781932">
    <property type="component" value="Unassembled WGS sequence"/>
</dbReference>
<feature type="domain" description="Peptidase S8/S53" evidence="3">
    <location>
        <begin position="1545"/>
        <end position="1824"/>
    </location>
</feature>
<name>A0A9P6LR99_9PEZI</name>
<dbReference type="SUPFAM" id="SSF52743">
    <property type="entry name" value="Subtilisin-like"/>
    <property type="match status" value="1"/>
</dbReference>
<comment type="caution">
    <text evidence="5">The sequence shown here is derived from an EMBL/GenBank/DDBJ whole genome shotgun (WGS) entry which is preliminary data.</text>
</comment>
<dbReference type="InterPro" id="IPR036852">
    <property type="entry name" value="Peptidase_S8/S53_dom_sf"/>
</dbReference>
<dbReference type="InterPro" id="IPR024535">
    <property type="entry name" value="RHGA/B-epi-like_pectate_lyase"/>
</dbReference>
<feature type="compositionally biased region" description="Low complexity" evidence="1">
    <location>
        <begin position="1323"/>
        <end position="1342"/>
    </location>
</feature>
<dbReference type="GO" id="GO:0004252">
    <property type="term" value="F:serine-type endopeptidase activity"/>
    <property type="evidence" value="ECO:0007669"/>
    <property type="project" value="InterPro"/>
</dbReference>
<evidence type="ECO:0000313" key="5">
    <source>
        <dbReference type="EMBL" id="KAF9882227.1"/>
    </source>
</evidence>
<dbReference type="Pfam" id="PF00082">
    <property type="entry name" value="Peptidase_S8"/>
    <property type="match status" value="1"/>
</dbReference>
<reference evidence="5" key="2">
    <citation type="submission" date="2020-11" db="EMBL/GenBank/DDBJ databases">
        <title>Whole genome sequencing of Colletotrichum sp.</title>
        <authorList>
            <person name="Li H."/>
        </authorList>
    </citation>
    <scope>NUCLEOTIDE SEQUENCE</scope>
    <source>
        <strain evidence="5">CkLH20</strain>
    </source>
</reference>
<reference evidence="5" key="1">
    <citation type="submission" date="2020-03" db="EMBL/GenBank/DDBJ databases">
        <authorList>
            <person name="He L."/>
        </authorList>
    </citation>
    <scope>NUCLEOTIDE SEQUENCE</scope>
    <source>
        <strain evidence="5">CkLH20</strain>
    </source>
</reference>
<dbReference type="Gene3D" id="2.160.20.10">
    <property type="entry name" value="Single-stranded right-handed beta-helix, Pectin lyase-like"/>
    <property type="match status" value="2"/>
</dbReference>
<gene>
    <name evidence="5" type="ORF">CkaCkLH20_00263</name>
</gene>
<evidence type="ECO:0000259" key="3">
    <source>
        <dbReference type="Pfam" id="PF00082"/>
    </source>
</evidence>
<feature type="domain" description="Rhamnogalacturonase A/B/Epimerase-like pectate lyase" evidence="4">
    <location>
        <begin position="148"/>
        <end position="383"/>
    </location>
</feature>
<feature type="compositionally biased region" description="Low complexity" evidence="1">
    <location>
        <begin position="1996"/>
        <end position="2005"/>
    </location>
</feature>
<dbReference type="PANTHER" id="PTHR33928">
    <property type="entry name" value="POLYGALACTURONASE QRT3"/>
    <property type="match status" value="1"/>
</dbReference>
<evidence type="ECO:0000256" key="1">
    <source>
        <dbReference type="SAM" id="MobiDB-lite"/>
    </source>
</evidence>
<dbReference type="InterPro" id="IPR011050">
    <property type="entry name" value="Pectin_lyase_fold/virulence"/>
</dbReference>
<feature type="region of interest" description="Disordered" evidence="1">
    <location>
        <begin position="1014"/>
        <end position="1064"/>
    </location>
</feature>
<dbReference type="GeneID" id="62156057"/>
<dbReference type="PANTHER" id="PTHR33928:SF2">
    <property type="entry name" value="PECTATE LYASE SUPERFAMILY PROTEIN DOMAIN-CONTAINING PROTEIN-RELATED"/>
    <property type="match status" value="1"/>
</dbReference>
<feature type="compositionally biased region" description="Basic and acidic residues" evidence="1">
    <location>
        <begin position="1981"/>
        <end position="1990"/>
    </location>
</feature>
<protein>
    <recommendedName>
        <fullName evidence="7">Glucan 1,3-beta-glucosidase</fullName>
    </recommendedName>
</protein>
<feature type="compositionally biased region" description="Acidic residues" evidence="1">
    <location>
        <begin position="1479"/>
        <end position="1489"/>
    </location>
</feature>
<sequence>MAPIRRLFVSLVLLFSSIVVSVAQTDKTDEEWNRLKPNARVASFPQAFQEAPPVSPDYMVDNTGNRRGVAPNKGKYNGPVWKESGSFEGYMKKLAEKKAAGLLPNSTTGGPPVHTNSTLQNRQGGSFWLPSLGPLGKAPHAGDGYVFYRNVLDYGADNTGATNTEEAINAAIIDGDRCGEECGNTFVLGALIYFPPGTYKVCTPIIQYYLTQFVGDPNDRPIIKGCDEFTGIAMIDVDPYVPNQAQPDGTGVNWYINQNQFFRQIRNFVFDLNDMPAATDENDQKLVPTGIHWQVSQACSLQNLLFRMPTAGSGGDPPTHVGIFTENGSGGFVSDLVFEGGAIGWRVGSQQYTATSLKFRNCITAVQMVWDWGFNWHKIDIEGGSIAFNISGRGGIDGQGIGSVSIIDSTVSNVPIGVLTNDHATAPPNIVIDNTAFNNVGAIVIVEGGDILLPGGSTTVALWAHGRRYIGGEGERATGHVENRPTKPDALLDGSGKLFTRLRPQYESLPVSSFLIATENGCSNEGTGDNTAAINSFLQRAASAGQVAYFPAGIYSVQGTVTFPSGSKIQGTGWSQIQATGSYFGDMENPKVVVRVGEKGDVGTMEIVDMLFTAKGPTAGAIMMEWNIHESSQGAAALWDSHIRVGGGIGTDLDIATCPKFSQNDVCICVSMLLHVTTEASGYFENFWAWVADHDNDMSLYWELDSSKSQISLFGARGVLIESQGPVWIYGSGSEHVIFYQYEMLGAKDVYLGHIQTESPYMQPKPVSPSPMEKALGVFPGDPDWADCGKETCEMAWGLRIIDSEGIMLHSAGLYSWFNDYTQGCLDSENCQEKAMEVRGSKDVSIFNIFSKAVEEIGTGNTDGSSIQLSDGNQQGYTSEISFWFPEDGTPGGEVIYIGPEVYTTHTAQCATPPCVFVMPPTTLPSQTTITVDPYTTELEVGASSGGSFVVTTTTVTITVGTIITSVVPVWNHNITRGETPGAPFYVTPSVTFPPTGIPLTKPNGDVTTRNVTLPPWPQINGWPIGGGNDTRPGTTTTRGPGGSGRPTTRRPTTSGPPLTVTFPDSTYTAPGVYVTCPPNTHYIAEHDAVITISNCDEAQGGTSLDWNCPPIATVGIDEPTTVDFQLGCTRWTGTSTPIPTMTEFPPGYELEWVEEDDDDDDDDTSTCQLWFFFICINWGRVKIGGWRWNFPGPIVIIGPPPIKWPEGVTVKGSLPGPWPPITIKDGKPTIPTRQPTDCETQEAEICSTSTFISTTVTEGTTRTLTSTATTTCDTIRGCVVLDGEYDTTSKRGGECPFLPALRTFAPVSSFQTLIANVTATPTAAPDSASASSTSDAQVSASLSDSAPETSAIVDDDDNSDKSASRLTRRAEEKPPDGRDHAMLWLRFPDDKDSIQQLRDVLAGKGEDEDNKPEIYTTLKEVKGTGYNADGSDWVPLIFVPNMRTCDIEYFKRRRDIVADAYGIYARNVKANAPGGGDSDGDGDSDSDSDASRRRRREVIDIGPKKHWELSQISIGPGEVWDSTWSKGMRNGGHEMYYYADETFGKGQTIFVLEDDIWGENPEFTEDYYGIKDVPLSRPAIDKLDEFDWGLAAANGGVNFEHGTPVASKVTGWELGLAKQAQIIIVKDQSRIPADPNNMIWERHFEKWVRVYNKVKSLGEAQRGKIIITTSYGFTEEIHQKVMGNAMYNRWYDILKKLEELDVVIIAAAHNNWVELGDDLSGLPLKFGNPGSSDRKLDGLTVVGGVDALGRLGPHSPHADWMVMAPAYQLFTVETATGEPIWGNVGNSFAAPLVAGLVAYWRALPGIKNGWGDELKKPANVRKLLMYMQRVMEEVNLPEDLDELEVTTADYPAERQNLDSVPFIWTGMHQQKNCLVDPDAHPSCPKGKISDLDPFGAGCQQPGASDPGSPNDSAKLVRRGGAVCVVRPGTGGSGPGGGGIGDPITFSPGPASPTCVPGSPGCGTLCTGYYCVPTPTGFPPDHWDPEDPAHKPTTRRPPTTTGGPPLTLPPLPTATTTCASYTPTVVCNGSGGQSVCITSSACATPTLPQLPETDAPYSGSGCATYTSTTICNGSGGRSVCITDSICLPTRAPCPGWPVIGTPLCEPAFPSCLKTTQVYKCARPTAPPAAIEARQTPALTLPPKMAQSTANGRYRRHQVEQQKGEPVVPEALRELDPERIPVIDPDVLEEYTADDRSNDRSINNSTSLAAQSELFGRQAIPWGCGGADTGGCTGYNICVKGMCANVGKFSCVQAFVNIIMHPINTEVVLDVFEEGESVCSVSIKCLTINSPDCLTDEAKGEFDCGGGNKIAAWGNGLSSVNYYSSKTSRNYMLYLGQDGGDEYYPCSVTTRFWALCVDSYWSASEGLCRSSYLLDGSTRRIDRGVGGSTNETSPAP</sequence>
<feature type="region of interest" description="Disordered" evidence="1">
    <location>
        <begin position="1981"/>
        <end position="2011"/>
    </location>
</feature>
<keyword evidence="6" id="KW-1185">Reference proteome</keyword>
<dbReference type="GO" id="GO:0004650">
    <property type="term" value="F:polygalacturonase activity"/>
    <property type="evidence" value="ECO:0007669"/>
    <property type="project" value="InterPro"/>
</dbReference>
<evidence type="ECO:0000256" key="2">
    <source>
        <dbReference type="SAM" id="SignalP"/>
    </source>
</evidence>
<dbReference type="EMBL" id="JAATWM020000001">
    <property type="protein sequence ID" value="KAF9882227.1"/>
    <property type="molecule type" value="Genomic_DNA"/>
</dbReference>
<feature type="domain" description="Rhamnogalacturonase A/B/Epimerase-like pectate lyase" evidence="4">
    <location>
        <begin position="518"/>
        <end position="583"/>
    </location>
</feature>
<dbReference type="OrthoDB" id="1046782at2759"/>
<organism evidence="5 6">
    <name type="scientific">Colletotrichum karsti</name>
    <dbReference type="NCBI Taxonomy" id="1095194"/>
    <lineage>
        <taxon>Eukaryota</taxon>
        <taxon>Fungi</taxon>
        <taxon>Dikarya</taxon>
        <taxon>Ascomycota</taxon>
        <taxon>Pezizomycotina</taxon>
        <taxon>Sordariomycetes</taxon>
        <taxon>Hypocreomycetidae</taxon>
        <taxon>Glomerellales</taxon>
        <taxon>Glomerellaceae</taxon>
        <taxon>Colletotrichum</taxon>
        <taxon>Colletotrichum boninense species complex</taxon>
    </lineage>
</organism>
<accession>A0A9P6LR99</accession>
<dbReference type="GO" id="GO:0006508">
    <property type="term" value="P:proteolysis"/>
    <property type="evidence" value="ECO:0007669"/>
    <property type="project" value="InterPro"/>
</dbReference>
<dbReference type="CDD" id="cd23668">
    <property type="entry name" value="GH55_beta13glucanase-like"/>
    <property type="match status" value="1"/>
</dbReference>
<dbReference type="InterPro" id="IPR039279">
    <property type="entry name" value="QRT3-like"/>
</dbReference>
<evidence type="ECO:0000259" key="4">
    <source>
        <dbReference type="Pfam" id="PF12708"/>
    </source>
</evidence>
<proteinExistence type="predicted"/>
<dbReference type="InterPro" id="IPR000209">
    <property type="entry name" value="Peptidase_S8/S53_dom"/>
</dbReference>
<dbReference type="Pfam" id="PF12708">
    <property type="entry name" value="Pect-lyase_RHGA_epim"/>
    <property type="match status" value="2"/>
</dbReference>
<evidence type="ECO:0008006" key="7">
    <source>
        <dbReference type="Google" id="ProtNLM"/>
    </source>
</evidence>
<dbReference type="RefSeq" id="XP_038751688.1">
    <property type="nucleotide sequence ID" value="XM_038882983.1"/>
</dbReference>
<keyword evidence="2" id="KW-0732">Signal</keyword>
<feature type="chain" id="PRO_5040202912" description="Glucan 1,3-beta-glucosidase" evidence="2">
    <location>
        <begin position="24"/>
        <end position="2395"/>
    </location>
</feature>
<dbReference type="Gene3D" id="3.40.50.200">
    <property type="entry name" value="Peptidase S8/S53 domain"/>
    <property type="match status" value="1"/>
</dbReference>
<dbReference type="SUPFAM" id="SSF51126">
    <property type="entry name" value="Pectin lyase-like"/>
    <property type="match status" value="2"/>
</dbReference>
<feature type="compositionally biased region" description="Basic and acidic residues" evidence="1">
    <location>
        <begin position="1360"/>
        <end position="1381"/>
    </location>
</feature>
<feature type="signal peptide" evidence="2">
    <location>
        <begin position="1"/>
        <end position="23"/>
    </location>
</feature>
<dbReference type="InterPro" id="IPR012334">
    <property type="entry name" value="Pectin_lyas_fold"/>
</dbReference>
<feature type="region of interest" description="Disordered" evidence="1">
    <location>
        <begin position="1323"/>
        <end position="1381"/>
    </location>
</feature>